<reference evidence="2" key="1">
    <citation type="submission" date="2022-07" db="EMBL/GenBank/DDBJ databases">
        <title>Phylogenomic reconstructions and comparative analyses of Kickxellomycotina fungi.</title>
        <authorList>
            <person name="Reynolds N.K."/>
            <person name="Stajich J.E."/>
            <person name="Barry K."/>
            <person name="Grigoriev I.V."/>
            <person name="Crous P."/>
            <person name="Smith M.E."/>
        </authorList>
    </citation>
    <scope>NUCLEOTIDE SEQUENCE</scope>
    <source>
        <strain evidence="2">NRRL 3115</strain>
    </source>
</reference>
<gene>
    <name evidence="2" type="ORF">GGI25_004756</name>
</gene>
<dbReference type="EMBL" id="JANBTW010000069">
    <property type="protein sequence ID" value="KAJ2673421.1"/>
    <property type="molecule type" value="Genomic_DNA"/>
</dbReference>
<evidence type="ECO:0000259" key="1">
    <source>
        <dbReference type="Pfam" id="PF12697"/>
    </source>
</evidence>
<dbReference type="AlphaFoldDB" id="A0A9W8KWD6"/>
<organism evidence="2 3">
    <name type="scientific">Coemansia spiralis</name>
    <dbReference type="NCBI Taxonomy" id="417178"/>
    <lineage>
        <taxon>Eukaryota</taxon>
        <taxon>Fungi</taxon>
        <taxon>Fungi incertae sedis</taxon>
        <taxon>Zoopagomycota</taxon>
        <taxon>Kickxellomycotina</taxon>
        <taxon>Kickxellomycetes</taxon>
        <taxon>Kickxellales</taxon>
        <taxon>Kickxellaceae</taxon>
        <taxon>Coemansia</taxon>
    </lineage>
</organism>
<dbReference type="SUPFAM" id="SSF53474">
    <property type="entry name" value="alpha/beta-Hydrolases"/>
    <property type="match status" value="1"/>
</dbReference>
<feature type="domain" description="AB hydrolase-1" evidence="1">
    <location>
        <begin position="39"/>
        <end position="299"/>
    </location>
</feature>
<evidence type="ECO:0000313" key="3">
    <source>
        <dbReference type="Proteomes" id="UP001151518"/>
    </source>
</evidence>
<dbReference type="PANTHER" id="PTHR43194:SF2">
    <property type="entry name" value="PEROXISOMAL MEMBRANE PROTEIN LPX1"/>
    <property type="match status" value="1"/>
</dbReference>
<proteinExistence type="predicted"/>
<dbReference type="OrthoDB" id="94039at2759"/>
<protein>
    <recommendedName>
        <fullName evidence="1">AB hydrolase-1 domain-containing protein</fullName>
    </recommendedName>
</protein>
<dbReference type="Gene3D" id="3.40.50.1820">
    <property type="entry name" value="alpha/beta hydrolase"/>
    <property type="match status" value="1"/>
</dbReference>
<dbReference type="Proteomes" id="UP001151518">
    <property type="component" value="Unassembled WGS sequence"/>
</dbReference>
<accession>A0A9W8KWD6</accession>
<name>A0A9W8KWD6_9FUNG</name>
<dbReference type="InterPro" id="IPR029058">
    <property type="entry name" value="AB_hydrolase_fold"/>
</dbReference>
<dbReference type="Pfam" id="PF12697">
    <property type="entry name" value="Abhydrolase_6"/>
    <property type="match status" value="1"/>
</dbReference>
<sequence>MNVVKKIFDTSRSDQKIAANIYYSSSPAISSDKKKRLTLLLAHANGFHKELWEPALTRLFSYDAKDWLIDQAIALDSYNHGDSAVLNRPSIEAEETSPWFMNARDILAVIAQLGQPENIVGVGHSWGAVSLLLSEIMSPLTFAALIITDPVLYSKPIWNKKLLEITMKRRCEWPDVGAAKAYFDPHPFFGTWDKRIRELHIKYGLEPVSKSPAGQKLMLKCRPVNEAAVYAGSYHASPHATDNLWKVQCPTAFLTGEKSDLSPEDYIKGITSPMPDCQHVVMKSASHLLVFEDPDQTADCYADFLDSFAPKLMIKNPAVPPANL</sequence>
<evidence type="ECO:0000313" key="2">
    <source>
        <dbReference type="EMBL" id="KAJ2673421.1"/>
    </source>
</evidence>
<dbReference type="InterPro" id="IPR000073">
    <property type="entry name" value="AB_hydrolase_1"/>
</dbReference>
<comment type="caution">
    <text evidence="2">The sequence shown here is derived from an EMBL/GenBank/DDBJ whole genome shotgun (WGS) entry which is preliminary data.</text>
</comment>
<dbReference type="InterPro" id="IPR050228">
    <property type="entry name" value="Carboxylesterase_BioH"/>
</dbReference>
<dbReference type="PANTHER" id="PTHR43194">
    <property type="entry name" value="HYDROLASE ALPHA/BETA FOLD FAMILY"/>
    <property type="match status" value="1"/>
</dbReference>